<evidence type="ECO:0000256" key="1">
    <source>
        <dbReference type="ARBA" id="ARBA00005593"/>
    </source>
</evidence>
<dbReference type="PRINTS" id="PR00892">
    <property type="entry name" value="RABGDI"/>
</dbReference>
<dbReference type="InterPro" id="IPR018203">
    <property type="entry name" value="GDP_dissociation_inhibitor"/>
</dbReference>
<dbReference type="VEuPathDB" id="GiardiaDB:GL50803_0011495"/>
<dbReference type="Gene3D" id="1.10.405.10">
    <property type="entry name" value="Guanine Nucleotide Dissociation Inhibitor, domain 1"/>
    <property type="match status" value="1"/>
</dbReference>
<evidence type="ECO:0000256" key="2">
    <source>
        <dbReference type="RuleBase" id="RU363124"/>
    </source>
</evidence>
<dbReference type="GO" id="GO:0007264">
    <property type="term" value="P:small GTPase-mediated signal transduction"/>
    <property type="evidence" value="ECO:0007669"/>
    <property type="project" value="InterPro"/>
</dbReference>
<dbReference type="GO" id="GO:0016192">
    <property type="term" value="P:vesicle-mediated transport"/>
    <property type="evidence" value="ECO:0007669"/>
    <property type="project" value="TreeGrafter"/>
</dbReference>
<dbReference type="GO" id="GO:0015031">
    <property type="term" value="P:protein transport"/>
    <property type="evidence" value="ECO:0007669"/>
    <property type="project" value="InterPro"/>
</dbReference>
<protein>
    <recommendedName>
        <fullName evidence="2">Rab GDP dissociation inhibitor</fullName>
    </recommendedName>
</protein>
<name>Q9GU77_GIAIN</name>
<comment type="similarity">
    <text evidence="1 2">Belongs to the Rab GDI family.</text>
</comment>
<sequence>MDTLPKEFDAIVLGTGLKEGIVSALLSVHGRKVLHIDRNDFYGGDCASLKLSQLYSFFGESLSSIPAEFGKDNEWSIDLIPKFILSSGDLFYMLRHVDCLHYLEFGRVAGAFVYNNGVIHRVPATTKQALDSKLMGLFEKKRMANLFEYITSFEENPSATSNLSSQGKTPATATCNEYFDAYKLSDSTKEFIGHAMALELDDEYLNKPALETFRRIDLYTQSLSRFGQSPFIYPLYGLGDLPQAFSRVAAVWGGIYMLNTPVSEILYNDDKKVRGVRFGDHEVSAPIVVGDPSYFPDLVVSKGRVGRAICILKGPIPECDQQSDVEKDGAGNRIVQTAHQVILPASQIQRKSDIYVSTQGYNHRTTPRNCVLGYVSGLVYGSRSDNRDELKAGFDILKRAGISKTFYKEYDLLEPKEEAQRRNIFISKSYDATSHFESTVAESIDMYQRITGETLDLTTIVNGQAPTVEDRVIVCE</sequence>
<dbReference type="GO" id="GO:0005093">
    <property type="term" value="F:Rab GDP-dissociation inhibitor activity"/>
    <property type="evidence" value="ECO:0007669"/>
    <property type="project" value="InterPro"/>
</dbReference>
<dbReference type="VEuPathDB" id="GiardiaDB:DHA2_11495"/>
<dbReference type="AlphaFoldDB" id="Q9GU77"/>
<dbReference type="EMBL" id="AF183938">
    <property type="protein sequence ID" value="AAG12241.1"/>
    <property type="molecule type" value="Genomic_DNA"/>
</dbReference>
<reference evidence="3" key="1">
    <citation type="journal article" date="2002" name="Exp. Parasitol.">
        <title>Giardia lamblia: identification and characterization of Rab and GDI proteins in a genome survey of the ER to Golgi endomembrane system.</title>
        <authorList>
            <person name="Langford T.D."/>
            <person name="Silberman J.D."/>
            <person name="Weiland M.E."/>
            <person name="Svard S.G."/>
            <person name="McCaffery J.M."/>
            <person name="Sogin M.L."/>
            <person name="Gillin F.D."/>
        </authorList>
    </citation>
    <scope>NUCLEOTIDE SEQUENCE</scope>
    <source>
        <strain evidence="3">WB</strain>
    </source>
</reference>
<dbReference type="Pfam" id="PF00996">
    <property type="entry name" value="GDI"/>
    <property type="match status" value="1"/>
</dbReference>
<dbReference type="InterPro" id="IPR036188">
    <property type="entry name" value="FAD/NAD-bd_sf"/>
</dbReference>
<dbReference type="SUPFAM" id="SSF51905">
    <property type="entry name" value="FAD/NAD(P)-binding domain"/>
    <property type="match status" value="2"/>
</dbReference>
<dbReference type="PANTHER" id="PTHR11787:SF8">
    <property type="entry name" value="RAB GDP DISSOCIATION INHIBITOR"/>
    <property type="match status" value="1"/>
</dbReference>
<dbReference type="PANTHER" id="PTHR11787">
    <property type="entry name" value="RAB GDP-DISSOCIATION INHIBITOR"/>
    <property type="match status" value="1"/>
</dbReference>
<dbReference type="GO" id="GO:0005737">
    <property type="term" value="C:cytoplasm"/>
    <property type="evidence" value="ECO:0007669"/>
    <property type="project" value="TreeGrafter"/>
</dbReference>
<dbReference type="VEuPathDB" id="GiardiaDB:GL50581_3996"/>
<dbReference type="Gene3D" id="3.50.50.60">
    <property type="entry name" value="FAD/NAD(P)-binding domain"/>
    <property type="match status" value="1"/>
</dbReference>
<dbReference type="VEuPathDB" id="GiardiaDB:QR46_0740"/>
<dbReference type="SUPFAM" id="SSF54373">
    <property type="entry name" value="FAD-linked reductases, C-terminal domain"/>
    <property type="match status" value="1"/>
</dbReference>
<dbReference type="Gene3D" id="3.30.519.10">
    <property type="entry name" value="Guanine Nucleotide Dissociation Inhibitor, domain 2"/>
    <property type="match status" value="1"/>
</dbReference>
<organism evidence="3">
    <name type="scientific">Giardia intestinalis</name>
    <name type="common">Giardia lamblia</name>
    <dbReference type="NCBI Taxonomy" id="5741"/>
    <lineage>
        <taxon>Eukaryota</taxon>
        <taxon>Metamonada</taxon>
        <taxon>Diplomonadida</taxon>
        <taxon>Hexamitidae</taxon>
        <taxon>Giardiinae</taxon>
        <taxon>Giardia</taxon>
    </lineage>
</organism>
<dbReference type="InterPro" id="IPR000806">
    <property type="entry name" value="RabGDI"/>
</dbReference>
<dbReference type="FunFam" id="1.10.405.10:FF:000011">
    <property type="entry name" value="Rab GDP dissociation inhibitor"/>
    <property type="match status" value="1"/>
</dbReference>
<dbReference type="PRINTS" id="PR00891">
    <property type="entry name" value="RABGDIREP"/>
</dbReference>
<proteinExistence type="inferred from homology"/>
<accession>Q9GU77</accession>
<evidence type="ECO:0000313" key="3">
    <source>
        <dbReference type="EMBL" id="AAG12241.1"/>
    </source>
</evidence>